<reference evidence="1" key="1">
    <citation type="journal article" date="2020" name="Nature">
        <title>Giant virus diversity and host interactions through global metagenomics.</title>
        <authorList>
            <person name="Schulz F."/>
            <person name="Roux S."/>
            <person name="Paez-Espino D."/>
            <person name="Jungbluth S."/>
            <person name="Walsh D.A."/>
            <person name="Denef V.J."/>
            <person name="McMahon K.D."/>
            <person name="Konstantinidis K.T."/>
            <person name="Eloe-Fadrosh E.A."/>
            <person name="Kyrpides N.C."/>
            <person name="Woyke T."/>
        </authorList>
    </citation>
    <scope>NUCLEOTIDE SEQUENCE</scope>
    <source>
        <strain evidence="1">GVMAG-S-1101171-110</strain>
    </source>
</reference>
<sequence length="144" mass="16547">MEYWNKRVPEYMEQLIPYEMRCHYLIPPKQCTPLAEINVMPLPCVIPIIVKEKSDLYIREKKYDPVIEIPQDRDSTDYKAGIRATLASHNLPTGSVKDNKRVLEAYTSKIGKKVIYMKKPAPKQDVCEAHAGKAKKQAICLKSI</sequence>
<dbReference type="AlphaFoldDB" id="A0A6C0K7W3"/>
<name>A0A6C0K7W3_9ZZZZ</name>
<accession>A0A6C0K7W3</accession>
<proteinExistence type="predicted"/>
<evidence type="ECO:0000313" key="1">
    <source>
        <dbReference type="EMBL" id="QHU12358.1"/>
    </source>
</evidence>
<organism evidence="1">
    <name type="scientific">viral metagenome</name>
    <dbReference type="NCBI Taxonomy" id="1070528"/>
    <lineage>
        <taxon>unclassified sequences</taxon>
        <taxon>metagenomes</taxon>
        <taxon>organismal metagenomes</taxon>
    </lineage>
</organism>
<protein>
    <submittedName>
        <fullName evidence="1">Uncharacterized protein</fullName>
    </submittedName>
</protein>
<dbReference type="EMBL" id="MN740799">
    <property type="protein sequence ID" value="QHU12358.1"/>
    <property type="molecule type" value="Genomic_DNA"/>
</dbReference>